<evidence type="ECO:0000256" key="1">
    <source>
        <dbReference type="SAM" id="MobiDB-lite"/>
    </source>
</evidence>
<organism evidence="3 4">
    <name type="scientific">Acrobeloides nanus</name>
    <dbReference type="NCBI Taxonomy" id="290746"/>
    <lineage>
        <taxon>Eukaryota</taxon>
        <taxon>Metazoa</taxon>
        <taxon>Ecdysozoa</taxon>
        <taxon>Nematoda</taxon>
        <taxon>Chromadorea</taxon>
        <taxon>Rhabditida</taxon>
        <taxon>Tylenchina</taxon>
        <taxon>Cephalobomorpha</taxon>
        <taxon>Cephaloboidea</taxon>
        <taxon>Cephalobidae</taxon>
        <taxon>Acrobeloides</taxon>
    </lineage>
</organism>
<feature type="signal peptide" evidence="2">
    <location>
        <begin position="1"/>
        <end position="25"/>
    </location>
</feature>
<proteinExistence type="predicted"/>
<accession>A0A914C3K3</accession>
<evidence type="ECO:0000256" key="2">
    <source>
        <dbReference type="SAM" id="SignalP"/>
    </source>
</evidence>
<evidence type="ECO:0000313" key="3">
    <source>
        <dbReference type="Proteomes" id="UP000887540"/>
    </source>
</evidence>
<feature type="region of interest" description="Disordered" evidence="1">
    <location>
        <begin position="64"/>
        <end position="85"/>
    </location>
</feature>
<evidence type="ECO:0000313" key="4">
    <source>
        <dbReference type="WBParaSite" id="ACRNAN_Path_213.g769.t1"/>
    </source>
</evidence>
<feature type="chain" id="PRO_5037778786" evidence="2">
    <location>
        <begin position="26"/>
        <end position="85"/>
    </location>
</feature>
<protein>
    <submittedName>
        <fullName evidence="4">Secreted protein</fullName>
    </submittedName>
</protein>
<sequence>MQFFMWLIFGSFIIVLLCCSSLVACYACRAIRSSFRHAVGTEGDIIFQNPRGVIAMPHPGSKYAHNYDPPYSKSDHFSDNRRDHF</sequence>
<keyword evidence="2" id="KW-0732">Signal</keyword>
<keyword evidence="3" id="KW-1185">Reference proteome</keyword>
<reference evidence="4" key="1">
    <citation type="submission" date="2022-11" db="UniProtKB">
        <authorList>
            <consortium name="WormBaseParasite"/>
        </authorList>
    </citation>
    <scope>IDENTIFICATION</scope>
</reference>
<feature type="compositionally biased region" description="Basic and acidic residues" evidence="1">
    <location>
        <begin position="73"/>
        <end position="85"/>
    </location>
</feature>
<dbReference type="WBParaSite" id="ACRNAN_Path_213.g769.t1">
    <property type="protein sequence ID" value="ACRNAN_Path_213.g769.t1"/>
    <property type="gene ID" value="ACRNAN_Path_213.g769"/>
</dbReference>
<dbReference type="Proteomes" id="UP000887540">
    <property type="component" value="Unplaced"/>
</dbReference>
<name>A0A914C3K3_9BILA</name>
<dbReference type="AlphaFoldDB" id="A0A914C3K3"/>